<proteinExistence type="predicted"/>
<gene>
    <name evidence="1" type="ORF">CRG98_028331</name>
</gene>
<organism evidence="1 2">
    <name type="scientific">Punica granatum</name>
    <name type="common">Pomegranate</name>
    <dbReference type="NCBI Taxonomy" id="22663"/>
    <lineage>
        <taxon>Eukaryota</taxon>
        <taxon>Viridiplantae</taxon>
        <taxon>Streptophyta</taxon>
        <taxon>Embryophyta</taxon>
        <taxon>Tracheophyta</taxon>
        <taxon>Spermatophyta</taxon>
        <taxon>Magnoliopsida</taxon>
        <taxon>eudicotyledons</taxon>
        <taxon>Gunneridae</taxon>
        <taxon>Pentapetalae</taxon>
        <taxon>rosids</taxon>
        <taxon>malvids</taxon>
        <taxon>Myrtales</taxon>
        <taxon>Lythraceae</taxon>
        <taxon>Punica</taxon>
    </lineage>
</organism>
<sequence length="101" mass="11035">MRGKSRGSVRESGDSVDRLEGCLGARACMFGELGARGRAGRHARHMGGALERASVRAGVSGARACVRMGVWRTGMRLRGRRRVYCSPESTSFTRNHLNDLK</sequence>
<reference evidence="1 2" key="1">
    <citation type="submission" date="2017-11" db="EMBL/GenBank/DDBJ databases">
        <title>De-novo sequencing of pomegranate (Punica granatum L.) genome.</title>
        <authorList>
            <person name="Akparov Z."/>
            <person name="Amiraslanov A."/>
            <person name="Hajiyeva S."/>
            <person name="Abbasov M."/>
            <person name="Kaur K."/>
            <person name="Hamwieh A."/>
            <person name="Solovyev V."/>
            <person name="Salamov A."/>
            <person name="Braich B."/>
            <person name="Kosarev P."/>
            <person name="Mahmoud A."/>
            <person name="Hajiyev E."/>
            <person name="Babayeva S."/>
            <person name="Izzatullayeva V."/>
            <person name="Mammadov A."/>
            <person name="Mammadov A."/>
            <person name="Sharifova S."/>
            <person name="Ojaghi J."/>
            <person name="Eynullazada K."/>
            <person name="Bayramov B."/>
            <person name="Abdulazimova A."/>
            <person name="Shahmuradov I."/>
        </authorList>
    </citation>
    <scope>NUCLEOTIDE SEQUENCE [LARGE SCALE GENOMIC DNA]</scope>
    <source>
        <strain evidence="2">cv. AG2017</strain>
        <tissue evidence="1">Leaf</tissue>
    </source>
</reference>
<dbReference type="AlphaFoldDB" id="A0A2I0J4V8"/>
<dbReference type="Proteomes" id="UP000233551">
    <property type="component" value="Unassembled WGS sequence"/>
</dbReference>
<dbReference type="EMBL" id="PGOL01002022">
    <property type="protein sequence ID" value="PKI51267.1"/>
    <property type="molecule type" value="Genomic_DNA"/>
</dbReference>
<evidence type="ECO:0000313" key="2">
    <source>
        <dbReference type="Proteomes" id="UP000233551"/>
    </source>
</evidence>
<comment type="caution">
    <text evidence="1">The sequence shown here is derived from an EMBL/GenBank/DDBJ whole genome shotgun (WGS) entry which is preliminary data.</text>
</comment>
<keyword evidence="2" id="KW-1185">Reference proteome</keyword>
<protein>
    <submittedName>
        <fullName evidence="1">Uncharacterized protein</fullName>
    </submittedName>
</protein>
<evidence type="ECO:0000313" key="1">
    <source>
        <dbReference type="EMBL" id="PKI51267.1"/>
    </source>
</evidence>
<name>A0A2I0J4V8_PUNGR</name>
<accession>A0A2I0J4V8</accession>